<evidence type="ECO:0000256" key="6">
    <source>
        <dbReference type="ARBA" id="ARBA00022989"/>
    </source>
</evidence>
<proteinExistence type="inferred from homology"/>
<dbReference type="InterPro" id="IPR038770">
    <property type="entry name" value="Na+/solute_symporter_sf"/>
</dbReference>
<dbReference type="PANTHER" id="PTHR36838:SF1">
    <property type="entry name" value="SLR1864 PROTEIN"/>
    <property type="match status" value="1"/>
</dbReference>
<comment type="similarity">
    <text evidence="2">Belongs to the auxin efflux carrier (TC 2.A.69) family.</text>
</comment>
<dbReference type="HOGENOM" id="CLU_056175_4_0_9"/>
<keyword evidence="3" id="KW-0813">Transport</keyword>
<organism evidence="9 10">
    <name type="scientific">Terribacillus saccharophilus</name>
    <dbReference type="NCBI Taxonomy" id="361277"/>
    <lineage>
        <taxon>Bacteria</taxon>
        <taxon>Bacillati</taxon>
        <taxon>Bacillota</taxon>
        <taxon>Bacilli</taxon>
        <taxon>Bacillales</taxon>
        <taxon>Bacillaceae</taxon>
        <taxon>Terribacillus</taxon>
    </lineage>
</organism>
<evidence type="ECO:0000256" key="2">
    <source>
        <dbReference type="ARBA" id="ARBA00010145"/>
    </source>
</evidence>
<keyword evidence="7 8" id="KW-0472">Membrane</keyword>
<evidence type="ECO:0000313" key="10">
    <source>
        <dbReference type="Proteomes" id="UP000027980"/>
    </source>
</evidence>
<accession>A0A075LP64</accession>
<keyword evidence="4" id="KW-1003">Cell membrane</keyword>
<feature type="transmembrane region" description="Helical" evidence="8">
    <location>
        <begin position="37"/>
        <end position="54"/>
    </location>
</feature>
<feature type="transmembrane region" description="Helical" evidence="8">
    <location>
        <begin position="60"/>
        <end position="80"/>
    </location>
</feature>
<feature type="transmembrane region" description="Helical" evidence="8">
    <location>
        <begin position="162"/>
        <end position="182"/>
    </location>
</feature>
<dbReference type="OrthoDB" id="527159at2"/>
<dbReference type="Gene3D" id="1.20.1530.20">
    <property type="match status" value="1"/>
</dbReference>
<name>A0A075LP64_9BACI</name>
<evidence type="ECO:0000313" key="9">
    <source>
        <dbReference type="EMBL" id="AIF67916.1"/>
    </source>
</evidence>
<dbReference type="InterPro" id="IPR004776">
    <property type="entry name" value="Mem_transp_PIN-like"/>
</dbReference>
<sequence length="308" mass="33407">MAVLSLIFLEVIAPLLVLLAVGVILQRKFSLQLGTLSKLLTYCFLPVNGFINMYQSSMPLSVFGQIILFLLLFTAFSISFTEITSRLFKLDRGVAATYKNSVVLMNSGNYGIPVSQLVFQSNPLGVSIQLIVMVYQNLLTFTYGLYNMVSVKSQGNAILKELLRLPMIYAIILGVLCASFHVDIPTFLWNPITSIADAFLAVALITLGAQVAQIQLKRPHVVLYLSTIARLLIGPAAALGIILLLGLDGTVAQSLFIASSFPTSRNSSIFALEYNNNPDLAAQTVLVTTILSSITVTVVVYMAGILFG</sequence>
<dbReference type="Proteomes" id="UP000027980">
    <property type="component" value="Chromosome"/>
</dbReference>
<feature type="transmembrane region" description="Helical" evidence="8">
    <location>
        <begin position="221"/>
        <end position="247"/>
    </location>
</feature>
<dbReference type="GeneID" id="34222790"/>
<feature type="transmembrane region" description="Helical" evidence="8">
    <location>
        <begin position="6"/>
        <end position="25"/>
    </location>
</feature>
<dbReference type="GO" id="GO:0055085">
    <property type="term" value="P:transmembrane transport"/>
    <property type="evidence" value="ECO:0007669"/>
    <property type="project" value="InterPro"/>
</dbReference>
<keyword evidence="5 8" id="KW-0812">Transmembrane</keyword>
<dbReference type="RefSeq" id="WP_038564193.1">
    <property type="nucleotide sequence ID" value="NZ_CP008876.1"/>
</dbReference>
<evidence type="ECO:0000256" key="5">
    <source>
        <dbReference type="ARBA" id="ARBA00022692"/>
    </source>
</evidence>
<comment type="subcellular location">
    <subcellularLocation>
        <location evidence="1">Cell membrane</location>
        <topology evidence="1">Multi-pass membrane protein</topology>
    </subcellularLocation>
</comment>
<reference evidence="9 10" key="1">
    <citation type="submission" date="2014-07" db="EMBL/GenBank/DDBJ databases">
        <title>Complete genome sequence of a moderately halophilic bacterium Terribacillus aidingensis MP602, isolated from Cryptomeria fortunei in Tianmu mountain in China.</title>
        <authorList>
            <person name="Wang Y."/>
            <person name="Lu P."/>
            <person name="Zhang L."/>
        </authorList>
    </citation>
    <scope>NUCLEOTIDE SEQUENCE [LARGE SCALE GENOMIC DNA]</scope>
    <source>
        <strain evidence="9 10">MP602</strain>
    </source>
</reference>
<dbReference type="PANTHER" id="PTHR36838">
    <property type="entry name" value="AUXIN EFFLUX CARRIER FAMILY PROTEIN"/>
    <property type="match status" value="1"/>
</dbReference>
<dbReference type="GO" id="GO:0005886">
    <property type="term" value="C:plasma membrane"/>
    <property type="evidence" value="ECO:0007669"/>
    <property type="project" value="UniProtKB-SubCell"/>
</dbReference>
<evidence type="ECO:0000256" key="3">
    <source>
        <dbReference type="ARBA" id="ARBA00022448"/>
    </source>
</evidence>
<evidence type="ECO:0000256" key="1">
    <source>
        <dbReference type="ARBA" id="ARBA00004651"/>
    </source>
</evidence>
<evidence type="ECO:0000256" key="8">
    <source>
        <dbReference type="SAM" id="Phobius"/>
    </source>
</evidence>
<evidence type="ECO:0000256" key="4">
    <source>
        <dbReference type="ARBA" id="ARBA00022475"/>
    </source>
</evidence>
<dbReference type="EMBL" id="CP008876">
    <property type="protein sequence ID" value="AIF67916.1"/>
    <property type="molecule type" value="Genomic_DNA"/>
</dbReference>
<feature type="transmembrane region" description="Helical" evidence="8">
    <location>
        <begin position="280"/>
        <end position="307"/>
    </location>
</feature>
<feature type="transmembrane region" description="Helical" evidence="8">
    <location>
        <begin position="188"/>
        <end position="209"/>
    </location>
</feature>
<protein>
    <submittedName>
        <fullName evidence="9">Transporter</fullName>
    </submittedName>
</protein>
<dbReference type="KEGG" id="tap:GZ22_15605"/>
<keyword evidence="6 8" id="KW-1133">Transmembrane helix</keyword>
<evidence type="ECO:0000256" key="7">
    <source>
        <dbReference type="ARBA" id="ARBA00023136"/>
    </source>
</evidence>
<dbReference type="AlphaFoldDB" id="A0A075LP64"/>
<gene>
    <name evidence="9" type="ORF">GZ22_15605</name>
</gene>
<dbReference type="Pfam" id="PF03547">
    <property type="entry name" value="Mem_trans"/>
    <property type="match status" value="1"/>
</dbReference>